<dbReference type="InterPro" id="IPR020103">
    <property type="entry name" value="PsdUridine_synth_cat_dom_sf"/>
</dbReference>
<dbReference type="PIRSF" id="PIRSF037016">
    <property type="entry name" value="Pseudouridin_synth_euk_prd"/>
    <property type="match status" value="1"/>
</dbReference>
<feature type="region of interest" description="Disordered" evidence="5">
    <location>
        <begin position="675"/>
        <end position="709"/>
    </location>
</feature>
<comment type="catalytic activity">
    <reaction evidence="4">
        <text>a uridine in tRNA = a pseudouridine in tRNA</text>
        <dbReference type="Rhea" id="RHEA:54572"/>
        <dbReference type="Rhea" id="RHEA-COMP:13339"/>
        <dbReference type="Rhea" id="RHEA-COMP:13934"/>
        <dbReference type="ChEBI" id="CHEBI:65314"/>
        <dbReference type="ChEBI" id="CHEBI:65315"/>
    </reaction>
</comment>
<dbReference type="EMBL" id="OU892279">
    <property type="protein sequence ID" value="CAG9766059.1"/>
    <property type="molecule type" value="Genomic_DNA"/>
</dbReference>
<dbReference type="GO" id="GO:0001522">
    <property type="term" value="P:pseudouridine synthesis"/>
    <property type="evidence" value="ECO:0007669"/>
    <property type="project" value="InterPro"/>
</dbReference>
<sequence>MSSRGGKRGGWQRRGRRGGKNFHNSNNFRDRKFEKREYIHKDQLTEDEVGISHYISKLDGYPAVIKARFSDFQVNEIDMEGRLVKLSDAVVPEQFLRAAPKESYQNTEESPLDKIPQNIWEDLKKLVTTEDGVPVELDAGALSKEDRKAIHLCVKSYFGPAVVASTVTADEKTNMVFKKPDSKAKDNRTPWPEDTPEFVHFILYKEMIDTMATCMKLSQSLGIPAAKISYAGVKDKRAKTTQWLCIKKYQPAKLLAKVRKIRNMRVGKFEFKEECLKIGDLKGNRFRIALRNVKADDTIINESLQHLKDNGFINYYGLQRFGNDKEVPTFSVGVKLLQGKWEEAVKLILKLKAGDDPTLPVNQAKKVYAETGDAETAIKCCEEDSSSIEMKLLEGLVKQHANNYVDALENVPRNMRLMYIHAFQSLIWNRMVSKRIKEFGFKPVEGDLIFVDNTLEDPVFEVEGDHEAETSEDEKENSRPEVRPLKADELEKYTIFDIVLPLPGFDVTYPENLKEFYKEAVEEFSLTLEMPKQKVRTYTLSGTYRKMIQQAKDLEWKIMYYNDPTDNLIRSDLEEVKGQKEPESVENGTFKGIVVAFTLTPSSYATMVLREFLKCNTSSSAQACLNNYGEKKEVLISVEENVKNDIEIAEVHKSLLSDAAKYESFKNNLFKDVLGEDNSESSTNSNNKRDLEGDEEAVDSKKTKIDTEI</sequence>
<evidence type="ECO:0000313" key="8">
    <source>
        <dbReference type="Proteomes" id="UP001152799"/>
    </source>
</evidence>
<dbReference type="OrthoDB" id="447290at2759"/>
<name>A0A9N9QP24_9CUCU</name>
<keyword evidence="3" id="KW-0413">Isomerase</keyword>
<organism evidence="7 8">
    <name type="scientific">Ceutorhynchus assimilis</name>
    <name type="common">cabbage seed weevil</name>
    <dbReference type="NCBI Taxonomy" id="467358"/>
    <lineage>
        <taxon>Eukaryota</taxon>
        <taxon>Metazoa</taxon>
        <taxon>Ecdysozoa</taxon>
        <taxon>Arthropoda</taxon>
        <taxon>Hexapoda</taxon>
        <taxon>Insecta</taxon>
        <taxon>Pterygota</taxon>
        <taxon>Neoptera</taxon>
        <taxon>Endopterygota</taxon>
        <taxon>Coleoptera</taxon>
        <taxon>Polyphaga</taxon>
        <taxon>Cucujiformia</taxon>
        <taxon>Curculionidae</taxon>
        <taxon>Ceutorhynchinae</taxon>
        <taxon>Ceutorhynchus</taxon>
    </lineage>
</organism>
<dbReference type="InterPro" id="IPR011760">
    <property type="entry name" value="PsdUridine_synth_TruD_insert"/>
</dbReference>
<evidence type="ECO:0000256" key="3">
    <source>
        <dbReference type="ARBA" id="ARBA00023235"/>
    </source>
</evidence>
<feature type="region of interest" description="Disordered" evidence="5">
    <location>
        <begin position="1"/>
        <end position="29"/>
    </location>
</feature>
<dbReference type="SUPFAM" id="SSF55120">
    <property type="entry name" value="Pseudouridine synthase"/>
    <property type="match status" value="1"/>
</dbReference>
<comment type="similarity">
    <text evidence="1">Belongs to the pseudouridine synthase TruD family.</text>
</comment>
<dbReference type="PROSITE" id="PS50984">
    <property type="entry name" value="TRUD"/>
    <property type="match status" value="1"/>
</dbReference>
<feature type="compositionally biased region" description="Basic residues" evidence="5">
    <location>
        <begin position="1"/>
        <end position="20"/>
    </location>
</feature>
<dbReference type="NCBIfam" id="TIGR00094">
    <property type="entry name" value="tRNA_TruD_broad"/>
    <property type="match status" value="1"/>
</dbReference>
<gene>
    <name evidence="7" type="ORF">CEUTPL_LOCUS6651</name>
</gene>
<feature type="compositionally biased region" description="Basic and acidic residues" evidence="5">
    <location>
        <begin position="698"/>
        <end position="709"/>
    </location>
</feature>
<dbReference type="PANTHER" id="PTHR13326">
    <property type="entry name" value="TRNA PSEUDOURIDINE SYNTHASE D"/>
    <property type="match status" value="1"/>
</dbReference>
<dbReference type="GO" id="GO:0008033">
    <property type="term" value="P:tRNA processing"/>
    <property type="evidence" value="ECO:0007669"/>
    <property type="project" value="UniProtKB-KW"/>
</dbReference>
<evidence type="ECO:0000256" key="4">
    <source>
        <dbReference type="ARBA" id="ARBA00036943"/>
    </source>
</evidence>
<evidence type="ECO:0000256" key="2">
    <source>
        <dbReference type="ARBA" id="ARBA00022694"/>
    </source>
</evidence>
<keyword evidence="2" id="KW-0819">tRNA processing</keyword>
<dbReference type="GO" id="GO:0003723">
    <property type="term" value="F:RNA binding"/>
    <property type="evidence" value="ECO:0007669"/>
    <property type="project" value="InterPro"/>
</dbReference>
<feature type="domain" description="TRUD" evidence="6">
    <location>
        <begin position="311"/>
        <end position="550"/>
    </location>
</feature>
<dbReference type="CDD" id="cd02576">
    <property type="entry name" value="PseudoU_synth_ScPUS7"/>
    <property type="match status" value="1"/>
</dbReference>
<evidence type="ECO:0000259" key="6">
    <source>
        <dbReference type="PROSITE" id="PS50984"/>
    </source>
</evidence>
<dbReference type="Proteomes" id="UP001152799">
    <property type="component" value="Chromosome 3"/>
</dbReference>
<dbReference type="Pfam" id="PF01142">
    <property type="entry name" value="TruD"/>
    <property type="match status" value="1"/>
</dbReference>
<accession>A0A9N9QP24</accession>
<proteinExistence type="inferred from homology"/>
<evidence type="ECO:0000313" key="7">
    <source>
        <dbReference type="EMBL" id="CAG9766059.1"/>
    </source>
</evidence>
<dbReference type="AlphaFoldDB" id="A0A9N9QP24"/>
<evidence type="ECO:0000256" key="1">
    <source>
        <dbReference type="ARBA" id="ARBA00007953"/>
    </source>
</evidence>
<dbReference type="Gene3D" id="3.30.2350.20">
    <property type="entry name" value="TruD, catalytic domain"/>
    <property type="match status" value="2"/>
</dbReference>
<evidence type="ECO:0000256" key="5">
    <source>
        <dbReference type="SAM" id="MobiDB-lite"/>
    </source>
</evidence>
<protein>
    <recommendedName>
        <fullName evidence="6">TRUD domain-containing protein</fullName>
    </recommendedName>
</protein>
<dbReference type="InterPro" id="IPR001656">
    <property type="entry name" value="PsdUridine_synth_TruD"/>
</dbReference>
<keyword evidence="8" id="KW-1185">Reference proteome</keyword>
<dbReference type="PANTHER" id="PTHR13326:SF31">
    <property type="entry name" value="PSEUDOURIDYLATE SYNTHASE 7 HOMOLOG"/>
    <property type="match status" value="1"/>
</dbReference>
<dbReference type="InterPro" id="IPR042214">
    <property type="entry name" value="TruD_catalytic"/>
</dbReference>
<feature type="region of interest" description="Disordered" evidence="5">
    <location>
        <begin position="462"/>
        <end position="484"/>
    </location>
</feature>
<dbReference type="GO" id="GO:0009982">
    <property type="term" value="F:pseudouridine synthase activity"/>
    <property type="evidence" value="ECO:0007669"/>
    <property type="project" value="InterPro"/>
</dbReference>
<dbReference type="GO" id="GO:0005634">
    <property type="term" value="C:nucleus"/>
    <property type="evidence" value="ECO:0007669"/>
    <property type="project" value="TreeGrafter"/>
</dbReference>
<reference evidence="7" key="1">
    <citation type="submission" date="2022-01" db="EMBL/GenBank/DDBJ databases">
        <authorList>
            <person name="King R."/>
        </authorList>
    </citation>
    <scope>NUCLEOTIDE SEQUENCE</scope>
</reference>